<gene>
    <name evidence="3" type="ORF">HID58_068502</name>
</gene>
<evidence type="ECO:0000313" key="3">
    <source>
        <dbReference type="EMBL" id="KAH0881108.1"/>
    </source>
</evidence>
<feature type="compositionally biased region" description="Basic and acidic residues" evidence="2">
    <location>
        <begin position="59"/>
        <end position="68"/>
    </location>
</feature>
<keyword evidence="1" id="KW-0343">GTPase activation</keyword>
<feature type="region of interest" description="Disordered" evidence="2">
    <location>
        <begin position="59"/>
        <end position="87"/>
    </location>
</feature>
<protein>
    <submittedName>
        <fullName evidence="3">Uncharacterized protein</fullName>
    </submittedName>
</protein>
<evidence type="ECO:0000256" key="1">
    <source>
        <dbReference type="ARBA" id="ARBA00022468"/>
    </source>
</evidence>
<organism evidence="3 4">
    <name type="scientific">Brassica napus</name>
    <name type="common">Rape</name>
    <dbReference type="NCBI Taxonomy" id="3708"/>
    <lineage>
        <taxon>Eukaryota</taxon>
        <taxon>Viridiplantae</taxon>
        <taxon>Streptophyta</taxon>
        <taxon>Embryophyta</taxon>
        <taxon>Tracheophyta</taxon>
        <taxon>Spermatophyta</taxon>
        <taxon>Magnoliopsida</taxon>
        <taxon>eudicotyledons</taxon>
        <taxon>Gunneridae</taxon>
        <taxon>Pentapetalae</taxon>
        <taxon>rosids</taxon>
        <taxon>malvids</taxon>
        <taxon>Brassicales</taxon>
        <taxon>Brassicaceae</taxon>
        <taxon>Brassiceae</taxon>
        <taxon>Brassica</taxon>
    </lineage>
</organism>
<dbReference type="PANTHER" id="PTHR23177:SF65">
    <property type="entry name" value="RHO GTPASE-ACTIVATING PROTEIN 4"/>
    <property type="match status" value="1"/>
</dbReference>
<name>A0ABQ7ZM48_BRANA</name>
<reference evidence="3 4" key="1">
    <citation type="submission" date="2021-05" db="EMBL/GenBank/DDBJ databases">
        <title>Genome Assembly of Synthetic Allotetraploid Brassica napus Reveals Homoeologous Exchanges between Subgenomes.</title>
        <authorList>
            <person name="Davis J.T."/>
        </authorList>
    </citation>
    <scope>NUCLEOTIDE SEQUENCE [LARGE SCALE GENOMIC DNA]</scope>
    <source>
        <strain evidence="4">cv. Da-Ae</strain>
        <tissue evidence="3">Seedling</tissue>
    </source>
</reference>
<proteinExistence type="predicted"/>
<accession>A0ABQ7ZM48</accession>
<evidence type="ECO:0000313" key="4">
    <source>
        <dbReference type="Proteomes" id="UP000824890"/>
    </source>
</evidence>
<dbReference type="EMBL" id="JAGKQM010000015">
    <property type="protein sequence ID" value="KAH0881108.1"/>
    <property type="molecule type" value="Genomic_DNA"/>
</dbReference>
<keyword evidence="4" id="KW-1185">Reference proteome</keyword>
<feature type="region of interest" description="Disordered" evidence="2">
    <location>
        <begin position="1"/>
        <end position="34"/>
    </location>
</feature>
<feature type="compositionally biased region" description="Polar residues" evidence="2">
    <location>
        <begin position="70"/>
        <end position="87"/>
    </location>
</feature>
<dbReference type="PANTHER" id="PTHR23177">
    <property type="entry name" value="MKIAA1688 PROTEIN"/>
    <property type="match status" value="1"/>
</dbReference>
<dbReference type="InterPro" id="IPR044785">
    <property type="entry name" value="RopGAP1-5"/>
</dbReference>
<comment type="caution">
    <text evidence="3">The sequence shown here is derived from an EMBL/GenBank/DDBJ whole genome shotgun (WGS) entry which is preliminary data.</text>
</comment>
<dbReference type="Proteomes" id="UP000824890">
    <property type="component" value="Unassembled WGS sequence"/>
</dbReference>
<evidence type="ECO:0000256" key="2">
    <source>
        <dbReference type="SAM" id="MobiDB-lite"/>
    </source>
</evidence>
<sequence length="153" mass="17547">MDAEMVMPRKLRRRRHENCSGGDPEAGSRDDDMLDPLPALMYAVQVMNFLKKLIVKTLKDRKESRDRLVSASNSGPRDENGNQSSRQLLHVMEANKEEGLDAFEVEMKDKEESAEEEEEYAEPREILGVNSSLIIITMEVLERSRKVGRKRGR</sequence>